<dbReference type="InterPro" id="IPR016095">
    <property type="entry name" value="Ribosomal_uL1_3-a/b-sand"/>
</dbReference>
<dbReference type="PANTHER" id="PTHR36427:SF3">
    <property type="entry name" value="LARGE RIBOSOMAL SUBUNIT PROTEIN UL1M"/>
    <property type="match status" value="1"/>
</dbReference>
<evidence type="ECO:0000256" key="9">
    <source>
        <dbReference type="HAMAP-Rule" id="MF_01318"/>
    </source>
</evidence>
<evidence type="ECO:0000256" key="7">
    <source>
        <dbReference type="ARBA" id="ARBA00023274"/>
    </source>
</evidence>
<keyword evidence="12" id="KW-1185">Reference proteome</keyword>
<keyword evidence="4 9" id="KW-0810">Translation regulation</keyword>
<dbReference type="RefSeq" id="WP_180870527.1">
    <property type="nucleotide sequence ID" value="NZ_JACJJQ010000010.1"/>
</dbReference>
<dbReference type="Pfam" id="PF00687">
    <property type="entry name" value="Ribosomal_L1"/>
    <property type="match status" value="1"/>
</dbReference>
<reference evidence="11 12" key="1">
    <citation type="journal article" date="2021" name="Sci. Rep.">
        <title>The distribution of antibiotic resistance genes in chicken gut microbiota commensals.</title>
        <authorList>
            <person name="Juricova H."/>
            <person name="Matiasovicova J."/>
            <person name="Kubasova T."/>
            <person name="Cejkova D."/>
            <person name="Rychlik I."/>
        </authorList>
    </citation>
    <scope>NUCLEOTIDE SEQUENCE [LARGE SCALE GENOMIC DNA]</scope>
    <source>
        <strain evidence="11 12">An810</strain>
    </source>
</reference>
<keyword evidence="6 9" id="KW-0689">Ribosomal protein</keyword>
<dbReference type="EMBL" id="JACJJQ010000010">
    <property type="protein sequence ID" value="MBM6753810.1"/>
    <property type="molecule type" value="Genomic_DNA"/>
</dbReference>
<dbReference type="InterPro" id="IPR002143">
    <property type="entry name" value="Ribosomal_uL1"/>
</dbReference>
<sequence>MAKTRGKKYQDALKKVEAKKQYALTDAVKLVKDIDFANFDATVEVAFNLNVDTKQADQQLRGAVVLPNGTGKDQTVIVFAKGENAKAAQEAGADFVGDQDLVEKIQDGWLDFDVAIATPDMMPQVGRLGRVLGPKGLMPNPKTGTVTMDVAKAVSESKAGKVTYRTDRDGNVAVPFGKVSFDADKLVENLKTIEDIIIKSRPAAVRGTYIKHASIASTFGPSVTLDLTDFSSAR</sequence>
<dbReference type="InterPro" id="IPR023673">
    <property type="entry name" value="Ribosomal_uL1_CS"/>
</dbReference>
<proteinExistence type="inferred from homology"/>
<dbReference type="InterPro" id="IPR028364">
    <property type="entry name" value="Ribosomal_uL1/biogenesis"/>
</dbReference>
<dbReference type="InterPro" id="IPR005878">
    <property type="entry name" value="Ribosom_uL1_bac-type"/>
</dbReference>
<gene>
    <name evidence="9 11" type="primary">rplA</name>
    <name evidence="11" type="ORF">H5993_03420</name>
</gene>
<evidence type="ECO:0000313" key="12">
    <source>
        <dbReference type="Proteomes" id="UP000776629"/>
    </source>
</evidence>
<keyword evidence="7 9" id="KW-0687">Ribonucleoprotein</keyword>
<evidence type="ECO:0000256" key="1">
    <source>
        <dbReference type="ARBA" id="ARBA00010531"/>
    </source>
</evidence>
<comment type="caution">
    <text evidence="11">The sequence shown here is derived from an EMBL/GenBank/DDBJ whole genome shotgun (WGS) entry which is preliminary data.</text>
</comment>
<evidence type="ECO:0000256" key="3">
    <source>
        <dbReference type="ARBA" id="ARBA00022730"/>
    </source>
</evidence>
<comment type="similarity">
    <text evidence="1 9 10">Belongs to the universal ribosomal protein uL1 family.</text>
</comment>
<evidence type="ECO:0000256" key="6">
    <source>
        <dbReference type="ARBA" id="ARBA00022980"/>
    </source>
</evidence>
<keyword evidence="2 9" id="KW-0678">Repressor</keyword>
<dbReference type="PROSITE" id="PS01199">
    <property type="entry name" value="RIBOSOMAL_L1"/>
    <property type="match status" value="1"/>
</dbReference>
<evidence type="ECO:0000256" key="8">
    <source>
        <dbReference type="ARBA" id="ARBA00035241"/>
    </source>
</evidence>
<keyword evidence="3 9" id="KW-0699">rRNA-binding</keyword>
<accession>A0ABS2ENJ5</accession>
<dbReference type="Gene3D" id="3.40.50.790">
    <property type="match status" value="1"/>
</dbReference>
<keyword evidence="9" id="KW-0820">tRNA-binding</keyword>
<dbReference type="Gene3D" id="3.30.190.20">
    <property type="match status" value="1"/>
</dbReference>
<evidence type="ECO:0000256" key="5">
    <source>
        <dbReference type="ARBA" id="ARBA00022884"/>
    </source>
</evidence>
<comment type="function">
    <text evidence="9">Binds directly to 23S rRNA. The L1 stalk is quite mobile in the ribosome, and is involved in E site tRNA release.</text>
</comment>
<dbReference type="NCBIfam" id="TIGR01169">
    <property type="entry name" value="rplA_bact"/>
    <property type="match status" value="1"/>
</dbReference>
<protein>
    <recommendedName>
        <fullName evidence="8 9">Large ribosomal subunit protein uL1</fullName>
    </recommendedName>
</protein>
<comment type="subunit">
    <text evidence="9">Part of the 50S ribosomal subunit.</text>
</comment>
<name>A0ABS2ENJ5_9LACO</name>
<evidence type="ECO:0000256" key="4">
    <source>
        <dbReference type="ARBA" id="ARBA00022845"/>
    </source>
</evidence>
<dbReference type="InterPro" id="IPR023674">
    <property type="entry name" value="Ribosomal_uL1-like"/>
</dbReference>
<dbReference type="CDD" id="cd00403">
    <property type="entry name" value="Ribosomal_L1"/>
    <property type="match status" value="1"/>
</dbReference>
<comment type="function">
    <text evidence="9">Protein L1 is also a translational repressor protein, it controls the translation of the L11 operon by binding to its mRNA.</text>
</comment>
<dbReference type="HAMAP" id="MF_01318_B">
    <property type="entry name" value="Ribosomal_uL1_B"/>
    <property type="match status" value="1"/>
</dbReference>
<evidence type="ECO:0000313" key="11">
    <source>
        <dbReference type="EMBL" id="MBM6753810.1"/>
    </source>
</evidence>
<dbReference type="PANTHER" id="PTHR36427">
    <property type="entry name" value="54S RIBOSOMAL PROTEIN L1, MITOCHONDRIAL"/>
    <property type="match status" value="1"/>
</dbReference>
<dbReference type="Proteomes" id="UP000776629">
    <property type="component" value="Unassembled WGS sequence"/>
</dbReference>
<dbReference type="GO" id="GO:0005840">
    <property type="term" value="C:ribosome"/>
    <property type="evidence" value="ECO:0007669"/>
    <property type="project" value="UniProtKB-KW"/>
</dbReference>
<organism evidence="11 12">
    <name type="scientific">Limosilactobacillus alvi</name>
    <dbReference type="NCBI Taxonomy" id="990412"/>
    <lineage>
        <taxon>Bacteria</taxon>
        <taxon>Bacillati</taxon>
        <taxon>Bacillota</taxon>
        <taxon>Bacilli</taxon>
        <taxon>Lactobacillales</taxon>
        <taxon>Lactobacillaceae</taxon>
        <taxon>Limosilactobacillus</taxon>
    </lineage>
</organism>
<dbReference type="SUPFAM" id="SSF56808">
    <property type="entry name" value="Ribosomal protein L1"/>
    <property type="match status" value="1"/>
</dbReference>
<keyword evidence="5 9" id="KW-0694">RNA-binding</keyword>
<dbReference type="PIRSF" id="PIRSF002155">
    <property type="entry name" value="Ribosomal_L1"/>
    <property type="match status" value="1"/>
</dbReference>
<evidence type="ECO:0000256" key="2">
    <source>
        <dbReference type="ARBA" id="ARBA00022491"/>
    </source>
</evidence>
<evidence type="ECO:0000256" key="10">
    <source>
        <dbReference type="RuleBase" id="RU000659"/>
    </source>
</evidence>